<dbReference type="Proteomes" id="UP000281498">
    <property type="component" value="Unassembled WGS sequence"/>
</dbReference>
<protein>
    <recommendedName>
        <fullName evidence="5">Lipoprotein</fullName>
    </recommendedName>
</protein>
<dbReference type="PROSITE" id="PS51257">
    <property type="entry name" value="PROKAR_LIPOPROTEIN"/>
    <property type="match status" value="1"/>
</dbReference>
<organism evidence="3 4">
    <name type="scientific">Salipaludibacillus neizhouensis</name>
    <dbReference type="NCBI Taxonomy" id="885475"/>
    <lineage>
        <taxon>Bacteria</taxon>
        <taxon>Bacillati</taxon>
        <taxon>Bacillota</taxon>
        <taxon>Bacilli</taxon>
        <taxon>Bacillales</taxon>
        <taxon>Bacillaceae</taxon>
    </lineage>
</organism>
<reference evidence="3 4" key="1">
    <citation type="submission" date="2017-10" db="EMBL/GenBank/DDBJ databases">
        <title>Bacillus sp. nov., a halophilic bacterium isolated from a Keqin Lake.</title>
        <authorList>
            <person name="Wang H."/>
        </authorList>
    </citation>
    <scope>NUCLEOTIDE SEQUENCE [LARGE SCALE GENOMIC DNA]</scope>
    <source>
        <strain evidence="3 4">KCTC 13187</strain>
    </source>
</reference>
<feature type="chain" id="PRO_5017207653" description="Lipoprotein" evidence="2">
    <location>
        <begin position="22"/>
        <end position="105"/>
    </location>
</feature>
<name>A0A3A9KBX8_9BACI</name>
<gene>
    <name evidence="3" type="ORF">CR203_05900</name>
</gene>
<comment type="caution">
    <text evidence="3">The sequence shown here is derived from an EMBL/GenBank/DDBJ whole genome shotgun (WGS) entry which is preliminary data.</text>
</comment>
<dbReference type="OrthoDB" id="2452750at2"/>
<accession>A0A3A9KBX8</accession>
<dbReference type="EMBL" id="PDOE01000002">
    <property type="protein sequence ID" value="RKL68032.1"/>
    <property type="molecule type" value="Genomic_DNA"/>
</dbReference>
<feature type="signal peptide" evidence="2">
    <location>
        <begin position="1"/>
        <end position="21"/>
    </location>
</feature>
<proteinExistence type="predicted"/>
<evidence type="ECO:0000256" key="2">
    <source>
        <dbReference type="SAM" id="SignalP"/>
    </source>
</evidence>
<evidence type="ECO:0000313" key="4">
    <source>
        <dbReference type="Proteomes" id="UP000281498"/>
    </source>
</evidence>
<evidence type="ECO:0008006" key="5">
    <source>
        <dbReference type="Google" id="ProtNLM"/>
    </source>
</evidence>
<feature type="compositionally biased region" description="Acidic residues" evidence="1">
    <location>
        <begin position="69"/>
        <end position="98"/>
    </location>
</feature>
<feature type="compositionally biased region" description="Low complexity" evidence="1">
    <location>
        <begin position="40"/>
        <end position="52"/>
    </location>
</feature>
<dbReference type="AlphaFoldDB" id="A0A3A9KBX8"/>
<evidence type="ECO:0000256" key="1">
    <source>
        <dbReference type="SAM" id="MobiDB-lite"/>
    </source>
</evidence>
<feature type="region of interest" description="Disordered" evidence="1">
    <location>
        <begin position="25"/>
        <end position="105"/>
    </location>
</feature>
<keyword evidence="2" id="KW-0732">Signal</keyword>
<evidence type="ECO:0000313" key="3">
    <source>
        <dbReference type="EMBL" id="RKL68032.1"/>
    </source>
</evidence>
<dbReference type="RefSeq" id="WP_110938370.1">
    <property type="nucleotide sequence ID" value="NZ_KZ614147.1"/>
</dbReference>
<sequence length="105" mass="11245">MMKKKLMLTAMSSVLTLGVLAACGGNNEETPVNDAPANDTGTETNLEENGTMNEEEGMPEENGKNEGENMPEENGMGEEEGAKDEELGDDTNDDMGEMPDEKNNS</sequence>
<keyword evidence="4" id="KW-1185">Reference proteome</keyword>